<feature type="compositionally biased region" description="Low complexity" evidence="13">
    <location>
        <begin position="641"/>
        <end position="652"/>
    </location>
</feature>
<keyword evidence="8 12" id="KW-0648">Protein biosynthesis</keyword>
<dbReference type="GO" id="GO:0005524">
    <property type="term" value="F:ATP binding"/>
    <property type="evidence" value="ECO:0007669"/>
    <property type="project" value="UniProtKB-KW"/>
</dbReference>
<evidence type="ECO:0000256" key="2">
    <source>
        <dbReference type="ARBA" id="ARBA00005594"/>
    </source>
</evidence>
<dbReference type="EMBL" id="QJNU01000139">
    <property type="protein sequence ID" value="RYP06199.1"/>
    <property type="molecule type" value="Genomic_DNA"/>
</dbReference>
<dbReference type="InterPro" id="IPR014729">
    <property type="entry name" value="Rossmann-like_a/b/a_fold"/>
</dbReference>
<protein>
    <recommendedName>
        <fullName evidence="3 12">Tyrosine--tRNA ligase</fullName>
        <ecNumber evidence="3 12">6.1.1.1</ecNumber>
    </recommendedName>
    <alternativeName>
        <fullName evidence="10 12">Tyrosyl-tRNA synthetase</fullName>
    </alternativeName>
</protein>
<feature type="compositionally biased region" description="Low complexity" evidence="13">
    <location>
        <begin position="208"/>
        <end position="217"/>
    </location>
</feature>
<dbReference type="FunFam" id="3.40.50.620:FF:000040">
    <property type="entry name" value="Tyrosine--tRNA ligase"/>
    <property type="match status" value="1"/>
</dbReference>
<evidence type="ECO:0000256" key="4">
    <source>
        <dbReference type="ARBA" id="ARBA00022490"/>
    </source>
</evidence>
<dbReference type="AlphaFoldDB" id="A0A4V1XBG8"/>
<dbReference type="OrthoDB" id="3545073at2759"/>
<feature type="region of interest" description="Disordered" evidence="13">
    <location>
        <begin position="382"/>
        <end position="435"/>
    </location>
</feature>
<dbReference type="InterPro" id="IPR022190">
    <property type="entry name" value="DUF3716"/>
</dbReference>
<gene>
    <name evidence="14" type="ORF">DL764_003291</name>
</gene>
<dbReference type="GO" id="GO:0006437">
    <property type="term" value="P:tyrosyl-tRNA aminoacylation"/>
    <property type="evidence" value="ECO:0007669"/>
    <property type="project" value="InterPro"/>
</dbReference>
<comment type="catalytic activity">
    <reaction evidence="11 12">
        <text>tRNA(Tyr) + L-tyrosine + ATP = L-tyrosyl-tRNA(Tyr) + AMP + diphosphate + H(+)</text>
        <dbReference type="Rhea" id="RHEA:10220"/>
        <dbReference type="Rhea" id="RHEA-COMP:9706"/>
        <dbReference type="Rhea" id="RHEA-COMP:9707"/>
        <dbReference type="ChEBI" id="CHEBI:15378"/>
        <dbReference type="ChEBI" id="CHEBI:30616"/>
        <dbReference type="ChEBI" id="CHEBI:33019"/>
        <dbReference type="ChEBI" id="CHEBI:58315"/>
        <dbReference type="ChEBI" id="CHEBI:78442"/>
        <dbReference type="ChEBI" id="CHEBI:78536"/>
        <dbReference type="ChEBI" id="CHEBI:456215"/>
        <dbReference type="EC" id="6.1.1.1"/>
    </reaction>
</comment>
<dbReference type="InterPro" id="IPR011051">
    <property type="entry name" value="RmlC_Cupin_sf"/>
</dbReference>
<dbReference type="Pfam" id="PF00579">
    <property type="entry name" value="tRNA-synt_1b"/>
    <property type="match status" value="1"/>
</dbReference>
<evidence type="ECO:0000256" key="6">
    <source>
        <dbReference type="ARBA" id="ARBA00022741"/>
    </source>
</evidence>
<keyword evidence="6 12" id="KW-0547">Nucleotide-binding</keyword>
<dbReference type="InterPro" id="IPR002305">
    <property type="entry name" value="aa-tRNA-synth_Ic"/>
</dbReference>
<evidence type="ECO:0000313" key="15">
    <source>
        <dbReference type="Proteomes" id="UP000293360"/>
    </source>
</evidence>
<dbReference type="InterPro" id="IPR002307">
    <property type="entry name" value="Tyr-tRNA-ligase"/>
</dbReference>
<dbReference type="InterPro" id="IPR050489">
    <property type="entry name" value="Tyr-tRNA_synthase"/>
</dbReference>
<evidence type="ECO:0000256" key="9">
    <source>
        <dbReference type="ARBA" id="ARBA00023146"/>
    </source>
</evidence>
<dbReference type="Pfam" id="PF12511">
    <property type="entry name" value="DUF3716"/>
    <property type="match status" value="1"/>
</dbReference>
<comment type="caution">
    <text evidence="14">The sequence shown here is derived from an EMBL/GenBank/DDBJ whole genome shotgun (WGS) entry which is preliminary data.</text>
</comment>
<evidence type="ECO:0000256" key="11">
    <source>
        <dbReference type="ARBA" id="ARBA00048248"/>
    </source>
</evidence>
<proteinExistence type="inferred from homology"/>
<dbReference type="SUPFAM" id="SSF52374">
    <property type="entry name" value="Nucleotidylyl transferase"/>
    <property type="match status" value="1"/>
</dbReference>
<feature type="region of interest" description="Disordered" evidence="13">
    <location>
        <begin position="48"/>
        <end position="91"/>
    </location>
</feature>
<comment type="subcellular location">
    <subcellularLocation>
        <location evidence="1">Cytoplasm</location>
    </subcellularLocation>
</comment>
<dbReference type="Gene3D" id="1.10.240.10">
    <property type="entry name" value="Tyrosyl-Transfer RNA Synthetase"/>
    <property type="match status" value="1"/>
</dbReference>
<feature type="region of interest" description="Disordered" evidence="13">
    <location>
        <begin position="641"/>
        <end position="665"/>
    </location>
</feature>
<dbReference type="EC" id="6.1.1.1" evidence="3 12"/>
<dbReference type="Gene3D" id="3.40.50.620">
    <property type="entry name" value="HUPs"/>
    <property type="match status" value="1"/>
</dbReference>
<feature type="compositionally biased region" description="Low complexity" evidence="13">
    <location>
        <begin position="471"/>
        <end position="486"/>
    </location>
</feature>
<sequence length="1201" mass="130610">MSFIGPYEVGAGRIRSELAPSGADRPRAAGSGTLADLGLYRHLSNKATAVDQEMARPSASTRNGSLVEEPKGKGSSKALPEAPSGRPYTSWKLPSGKRITMLGALLPDNYQLGGDPKLPWVCPARSCRALYSTPQGVDIHFCRSHEAETFNDNLDGTLSLVGRRVGIGKLPGIVVSQRRQPLESGGASMKEPSLPPPYLPSRTNTQGSQAAPSASSARPEPQKPAQAAVLPRPDRRSGGRSPTLDFETPGARSLWNQIKPHLDRLPLSIRHDSTGGFFGKLLEMPRRRDLKIEPEATDTFKATTQYDIPSLALYLTGVEAQYPCFRCLCKRGPFKGCIVVHPAAPVEVRNEMKCCANCFYKGHGDSCGVDASLIYDQRNPDTAASTRELRPPQTSSEPPILEKGAIDTRHKPHTPILPKQTPAPGGSDGQAEPQVESFSEIAVECFASQLRNSKQDKAALPPAASVTTDESSSSANFNASAQSSQSHAIEAVLDLLTSSPEAEPDTAPPIPPGRRSLRLRKSSTRPSSPTPAPKTPEGRKQLSVRIPKTPPSRSAQQDHDRVQEQGPDLSPASTTRRSERLRTKTPTTPSRPGGLHTPSASTEKQISTGKRKLEEVEGGSGAAAMSRARFKRREVHLSSFSQASSSGSSALSPWEPATPVSAVSPQHRCQDALELEDWEIAPGRVRSGQHNIAFSTTYIRAAKPVPVHPGIGFHVVTLHPGTSFRLEAQADSIRIVSIARGKVRVRFPEKEEFGLNADGAVQVPPGTACVLENRLVMDATLHPPALLKWSPNLAKSVAQPALVSPENTILQIANMSPEESIALIKANLQEVLNPEIIDDVVLNQKRPLKVYWGTATTGKPHCGYFVPMVKIAELLAAGCEITILFADLHAYLDNMKAPLELIEQRVQYYAFLIKSLLRSLNIDLSKLKFVQGSSYQKSEAYTMDRFKLEGITRISVAQKAGAEVVKQTADPLLGGLVYPLMQALDEEYLGVDAQFGGVDQRKIFTYALENLPKIGYKVRAHLMNSMIPGLGEAQKMSASEPDSKIDLLETPEVVTKKLKKAVCVPKKVEGNGVIAFVEHVIFRAVALKTGGKPSFKVERRDEEPIVYDDVEKLKSDYEQDILTPQLLKAALITVLNELLEPIRDDFKASEEWQRVTELAYPPEVKEVKQKKQKKEIDPAKREAALAAKAAALAVKEAPSEN</sequence>
<evidence type="ECO:0000256" key="12">
    <source>
        <dbReference type="RuleBase" id="RU361234"/>
    </source>
</evidence>
<keyword evidence="4" id="KW-0963">Cytoplasm</keyword>
<evidence type="ECO:0000313" key="14">
    <source>
        <dbReference type="EMBL" id="RYP06199.1"/>
    </source>
</evidence>
<feature type="compositionally biased region" description="Polar residues" evidence="13">
    <location>
        <begin position="598"/>
        <end position="608"/>
    </location>
</feature>
<dbReference type="NCBIfam" id="TIGR00234">
    <property type="entry name" value="tyrS"/>
    <property type="match status" value="1"/>
</dbReference>
<evidence type="ECO:0000256" key="7">
    <source>
        <dbReference type="ARBA" id="ARBA00022840"/>
    </source>
</evidence>
<dbReference type="SUPFAM" id="SSF51182">
    <property type="entry name" value="RmlC-like cupins"/>
    <property type="match status" value="1"/>
</dbReference>
<feature type="region of interest" description="Disordered" evidence="13">
    <location>
        <begin position="178"/>
        <end position="249"/>
    </location>
</feature>
<evidence type="ECO:0000256" key="1">
    <source>
        <dbReference type="ARBA" id="ARBA00004496"/>
    </source>
</evidence>
<dbReference type="NCBIfam" id="NF006330">
    <property type="entry name" value="PRK08560.1"/>
    <property type="match status" value="1"/>
</dbReference>
<feature type="region of interest" description="Disordered" evidence="13">
    <location>
        <begin position="454"/>
        <end position="627"/>
    </location>
</feature>
<evidence type="ECO:0000256" key="8">
    <source>
        <dbReference type="ARBA" id="ARBA00022917"/>
    </source>
</evidence>
<evidence type="ECO:0000256" key="3">
    <source>
        <dbReference type="ARBA" id="ARBA00013160"/>
    </source>
</evidence>
<comment type="similarity">
    <text evidence="2 12">Belongs to the class-I aminoacyl-tRNA synthetase family.</text>
</comment>
<keyword evidence="15" id="KW-1185">Reference proteome</keyword>
<dbReference type="STRING" id="155417.A0A4V1XBG8"/>
<dbReference type="GO" id="GO:0005737">
    <property type="term" value="C:cytoplasm"/>
    <property type="evidence" value="ECO:0007669"/>
    <property type="project" value="UniProtKB-SubCell"/>
</dbReference>
<dbReference type="PANTHER" id="PTHR46264">
    <property type="entry name" value="TYROSINE-TRNA LIGASE"/>
    <property type="match status" value="1"/>
</dbReference>
<keyword evidence="9 12" id="KW-0030">Aminoacyl-tRNA synthetase</keyword>
<organism evidence="14 15">
    <name type="scientific">Monosporascus ibericus</name>
    <dbReference type="NCBI Taxonomy" id="155417"/>
    <lineage>
        <taxon>Eukaryota</taxon>
        <taxon>Fungi</taxon>
        <taxon>Dikarya</taxon>
        <taxon>Ascomycota</taxon>
        <taxon>Pezizomycotina</taxon>
        <taxon>Sordariomycetes</taxon>
        <taxon>Xylariomycetidae</taxon>
        <taxon>Xylariales</taxon>
        <taxon>Xylariales incertae sedis</taxon>
        <taxon>Monosporascus</taxon>
    </lineage>
</organism>
<reference evidence="14 15" key="1">
    <citation type="submission" date="2018-06" db="EMBL/GenBank/DDBJ databases">
        <title>Complete Genomes of Monosporascus.</title>
        <authorList>
            <person name="Robinson A.J."/>
            <person name="Natvig D.O."/>
        </authorList>
    </citation>
    <scope>NUCLEOTIDE SEQUENCE [LARGE SCALE GENOMIC DNA]</scope>
    <source>
        <strain evidence="14 15">CBS 110550</strain>
    </source>
</reference>
<evidence type="ECO:0000256" key="10">
    <source>
        <dbReference type="ARBA" id="ARBA00033323"/>
    </source>
</evidence>
<accession>A0A4V1XBG8</accession>
<keyword evidence="5 12" id="KW-0436">Ligase</keyword>
<evidence type="ECO:0000256" key="13">
    <source>
        <dbReference type="SAM" id="MobiDB-lite"/>
    </source>
</evidence>
<dbReference type="PANTHER" id="PTHR46264:SF4">
    <property type="entry name" value="TYROSINE--TRNA LIGASE, CYTOPLASMIC"/>
    <property type="match status" value="1"/>
</dbReference>
<dbReference type="PRINTS" id="PR01040">
    <property type="entry name" value="TRNASYNTHTYR"/>
</dbReference>
<dbReference type="Proteomes" id="UP000293360">
    <property type="component" value="Unassembled WGS sequence"/>
</dbReference>
<name>A0A4V1XBG8_9PEZI</name>
<dbReference type="GO" id="GO:0004831">
    <property type="term" value="F:tyrosine-tRNA ligase activity"/>
    <property type="evidence" value="ECO:0007669"/>
    <property type="project" value="UniProtKB-EC"/>
</dbReference>
<evidence type="ECO:0000256" key="5">
    <source>
        <dbReference type="ARBA" id="ARBA00022598"/>
    </source>
</evidence>
<keyword evidence="7 12" id="KW-0067">ATP-binding</keyword>